<dbReference type="GO" id="GO:0003899">
    <property type="term" value="F:DNA-directed RNA polymerase activity"/>
    <property type="evidence" value="ECO:0007669"/>
    <property type="project" value="UniProtKB-UniRule"/>
</dbReference>
<dbReference type="HAMAP" id="MF_00366">
    <property type="entry name" value="RNApol_bact_RpoZ"/>
    <property type="match status" value="1"/>
</dbReference>
<comment type="similarity">
    <text evidence="1 11">Belongs to the RNA polymerase subunit omega family.</text>
</comment>
<evidence type="ECO:0000256" key="11">
    <source>
        <dbReference type="HAMAP-Rule" id="MF_00366"/>
    </source>
</evidence>
<dbReference type="InterPro" id="IPR006110">
    <property type="entry name" value="Pol_omega/Rpo6/RPB6"/>
</dbReference>
<keyword evidence="13" id="KW-1185">Reference proteome</keyword>
<comment type="catalytic activity">
    <reaction evidence="10 11">
        <text>RNA(n) + a ribonucleoside 5'-triphosphate = RNA(n+1) + diphosphate</text>
        <dbReference type="Rhea" id="RHEA:21248"/>
        <dbReference type="Rhea" id="RHEA-COMP:14527"/>
        <dbReference type="Rhea" id="RHEA-COMP:17342"/>
        <dbReference type="ChEBI" id="CHEBI:33019"/>
        <dbReference type="ChEBI" id="CHEBI:61557"/>
        <dbReference type="ChEBI" id="CHEBI:140395"/>
        <dbReference type="EC" id="2.7.7.6"/>
    </reaction>
</comment>
<dbReference type="SUPFAM" id="SSF63562">
    <property type="entry name" value="RPB6/omega subunit-like"/>
    <property type="match status" value="1"/>
</dbReference>
<organism evidence="12 13">
    <name type="scientific">Algisphaera agarilytica</name>
    <dbReference type="NCBI Taxonomy" id="1385975"/>
    <lineage>
        <taxon>Bacteria</taxon>
        <taxon>Pseudomonadati</taxon>
        <taxon>Planctomycetota</taxon>
        <taxon>Phycisphaerae</taxon>
        <taxon>Phycisphaerales</taxon>
        <taxon>Phycisphaeraceae</taxon>
        <taxon>Algisphaera</taxon>
    </lineage>
</organism>
<gene>
    <name evidence="11" type="primary">rpoZ</name>
    <name evidence="12" type="ORF">HNQ40_000170</name>
</gene>
<protein>
    <recommendedName>
        <fullName evidence="3 11">DNA-directed RNA polymerase subunit omega</fullName>
        <shortName evidence="11">RNAP omega subunit</shortName>
        <ecNumber evidence="2 11">2.7.7.6</ecNumber>
    </recommendedName>
    <alternativeName>
        <fullName evidence="9 11">RNA polymerase omega subunit</fullName>
    </alternativeName>
    <alternativeName>
        <fullName evidence="8 11">Transcriptase subunit omega</fullName>
    </alternativeName>
</protein>
<name>A0A7X0H5V3_9BACT</name>
<accession>A0A7X0H5V3</accession>
<dbReference type="GO" id="GO:0006351">
    <property type="term" value="P:DNA-templated transcription"/>
    <property type="evidence" value="ECO:0007669"/>
    <property type="project" value="UniProtKB-UniRule"/>
</dbReference>
<comment type="function">
    <text evidence="11">Promotes RNA polymerase assembly. Latches the N- and C-terminal regions of the beta' subunit thereby facilitating its interaction with the beta and alpha subunits.</text>
</comment>
<evidence type="ECO:0000256" key="5">
    <source>
        <dbReference type="ARBA" id="ARBA00022679"/>
    </source>
</evidence>
<dbReference type="GO" id="GO:0000428">
    <property type="term" value="C:DNA-directed RNA polymerase complex"/>
    <property type="evidence" value="ECO:0007669"/>
    <property type="project" value="UniProtKB-KW"/>
</dbReference>
<dbReference type="InterPro" id="IPR003716">
    <property type="entry name" value="DNA-dir_RNA_pol_omega"/>
</dbReference>
<dbReference type="Proteomes" id="UP000541810">
    <property type="component" value="Unassembled WGS sequence"/>
</dbReference>
<sequence length="69" mass="7827">MIEALKDDTVINALGGRFKFTSLVQHRVRELMDGDRPLVERNGRTDFEVAVQEVVEGKITLELPAEDEE</sequence>
<comment type="subunit">
    <text evidence="11">The RNAP catalytic core consists of 2 alpha, 1 beta, 1 beta' and 1 omega subunit. When a sigma factor is associated with the core the holoenzyme is formed, which can initiate transcription.</text>
</comment>
<proteinExistence type="inferred from homology"/>
<dbReference type="AlphaFoldDB" id="A0A7X0H5V3"/>
<evidence type="ECO:0000256" key="3">
    <source>
        <dbReference type="ARBA" id="ARBA00013725"/>
    </source>
</evidence>
<dbReference type="EMBL" id="JACHGY010000001">
    <property type="protein sequence ID" value="MBB6428364.1"/>
    <property type="molecule type" value="Genomic_DNA"/>
</dbReference>
<dbReference type="Pfam" id="PF01192">
    <property type="entry name" value="RNA_pol_Rpb6"/>
    <property type="match status" value="1"/>
</dbReference>
<evidence type="ECO:0000313" key="12">
    <source>
        <dbReference type="EMBL" id="MBB6428364.1"/>
    </source>
</evidence>
<dbReference type="RefSeq" id="WP_184675435.1">
    <property type="nucleotide sequence ID" value="NZ_JACHGY010000001.1"/>
</dbReference>
<evidence type="ECO:0000256" key="4">
    <source>
        <dbReference type="ARBA" id="ARBA00022478"/>
    </source>
</evidence>
<evidence type="ECO:0000313" key="13">
    <source>
        <dbReference type="Proteomes" id="UP000541810"/>
    </source>
</evidence>
<evidence type="ECO:0000256" key="1">
    <source>
        <dbReference type="ARBA" id="ARBA00006711"/>
    </source>
</evidence>
<keyword evidence="5 11" id="KW-0808">Transferase</keyword>
<dbReference type="Gene3D" id="3.90.940.10">
    <property type="match status" value="1"/>
</dbReference>
<comment type="caution">
    <text evidence="12">The sequence shown here is derived from an EMBL/GenBank/DDBJ whole genome shotgun (WGS) entry which is preliminary data.</text>
</comment>
<dbReference type="GO" id="GO:0003677">
    <property type="term" value="F:DNA binding"/>
    <property type="evidence" value="ECO:0007669"/>
    <property type="project" value="UniProtKB-UniRule"/>
</dbReference>
<keyword evidence="6 11" id="KW-0548">Nucleotidyltransferase</keyword>
<dbReference type="EC" id="2.7.7.6" evidence="2 11"/>
<evidence type="ECO:0000256" key="2">
    <source>
        <dbReference type="ARBA" id="ARBA00012418"/>
    </source>
</evidence>
<evidence type="ECO:0000256" key="7">
    <source>
        <dbReference type="ARBA" id="ARBA00023163"/>
    </source>
</evidence>
<evidence type="ECO:0000256" key="8">
    <source>
        <dbReference type="ARBA" id="ARBA00029924"/>
    </source>
</evidence>
<keyword evidence="4 11" id="KW-0240">DNA-directed RNA polymerase</keyword>
<reference evidence="12 13" key="1">
    <citation type="submission" date="2020-08" db="EMBL/GenBank/DDBJ databases">
        <title>Genomic Encyclopedia of Type Strains, Phase IV (KMG-IV): sequencing the most valuable type-strain genomes for metagenomic binning, comparative biology and taxonomic classification.</title>
        <authorList>
            <person name="Goeker M."/>
        </authorList>
    </citation>
    <scope>NUCLEOTIDE SEQUENCE [LARGE SCALE GENOMIC DNA]</scope>
    <source>
        <strain evidence="12 13">DSM 103725</strain>
    </source>
</reference>
<keyword evidence="7 11" id="KW-0804">Transcription</keyword>
<dbReference type="InterPro" id="IPR036161">
    <property type="entry name" value="RPB6/omega-like_sf"/>
</dbReference>
<evidence type="ECO:0000256" key="6">
    <source>
        <dbReference type="ARBA" id="ARBA00022695"/>
    </source>
</evidence>
<evidence type="ECO:0000256" key="10">
    <source>
        <dbReference type="ARBA" id="ARBA00048552"/>
    </source>
</evidence>
<evidence type="ECO:0000256" key="9">
    <source>
        <dbReference type="ARBA" id="ARBA00030998"/>
    </source>
</evidence>